<evidence type="ECO:0000313" key="2">
    <source>
        <dbReference type="Proteomes" id="UP000077245"/>
    </source>
</evidence>
<accession>A0A166C474</accession>
<gene>
    <name evidence="1" type="ORF">MBCUR_15420</name>
</gene>
<evidence type="ECO:0000313" key="1">
    <source>
        <dbReference type="EMBL" id="KZX11107.1"/>
    </source>
</evidence>
<sequence>MKMPLVHDKEDPKCNLLDLIFIDIDSRETRQKLSRNGIKPANTAVNAIKIRVISMFYRINIKYVVNEINKKEELRNNFKFNSTLDYNQLSEIFSRFDELQILEFTLKTIK</sequence>
<dbReference type="Proteomes" id="UP000077245">
    <property type="component" value="Unassembled WGS sequence"/>
</dbReference>
<reference evidence="1 2" key="1">
    <citation type="submission" date="2016-04" db="EMBL/GenBank/DDBJ databases">
        <title>Genome sequence of Methanobrevibacter curvatus DSM 11111.</title>
        <authorList>
            <person name="Poehlein A."/>
            <person name="Seedorf H."/>
            <person name="Daniel R."/>
        </authorList>
    </citation>
    <scope>NUCLEOTIDE SEQUENCE [LARGE SCALE GENOMIC DNA]</scope>
    <source>
        <strain evidence="1 2">DSM 11111</strain>
    </source>
</reference>
<dbReference type="EMBL" id="LWMV01000194">
    <property type="protein sequence ID" value="KZX11107.1"/>
    <property type="molecule type" value="Genomic_DNA"/>
</dbReference>
<proteinExistence type="predicted"/>
<comment type="caution">
    <text evidence="1">The sequence shown here is derived from an EMBL/GenBank/DDBJ whole genome shotgun (WGS) entry which is preliminary data.</text>
</comment>
<keyword evidence="2" id="KW-1185">Reference proteome</keyword>
<dbReference type="STRING" id="49547.MBCUR_15420"/>
<dbReference type="PATRIC" id="fig|49547.3.peg.1647"/>
<organism evidence="1 2">
    <name type="scientific">Methanobrevibacter curvatus</name>
    <dbReference type="NCBI Taxonomy" id="49547"/>
    <lineage>
        <taxon>Archaea</taxon>
        <taxon>Methanobacteriati</taxon>
        <taxon>Methanobacteriota</taxon>
        <taxon>Methanomada group</taxon>
        <taxon>Methanobacteria</taxon>
        <taxon>Methanobacteriales</taxon>
        <taxon>Methanobacteriaceae</taxon>
        <taxon>Methanobrevibacter</taxon>
    </lineage>
</organism>
<protein>
    <submittedName>
        <fullName evidence="1">Uncharacterized protein</fullName>
    </submittedName>
</protein>
<dbReference type="AlphaFoldDB" id="A0A166C474"/>
<name>A0A166C474_9EURY</name>